<dbReference type="InterPro" id="IPR003717">
    <property type="entry name" value="RecO"/>
</dbReference>
<sequence length="249" mass="28646">MRVTAYVIHTRPFQEGKVMLDLFSFEMGLLRGVYRLPKKGIRVLPSPFVRYDVELKGRSELKTISLIEPLHKPIRIEGIHLYASLYIHELLSRLITSAIPIADLFTLYEWLLQSVEKSVPVAPLLRRFEVGLFQELGMPIDMAYTGSGEDVLASQMYRFDFKLGLRPFLGDKPKQLPVMFVEGRVAIGYMAGEWSNKDVLLMSKELHRKWLDYLLSGKKIEARKLLPNAPYNDDRLYGVPRFSVKKGDV</sequence>
<accession>A0ABT4JTD8</accession>
<evidence type="ECO:0000256" key="7">
    <source>
        <dbReference type="ARBA" id="ARBA00033409"/>
    </source>
</evidence>
<evidence type="ECO:0000256" key="6">
    <source>
        <dbReference type="ARBA" id="ARBA00023204"/>
    </source>
</evidence>
<feature type="domain" description="DNA replication/recombination mediator RecO N-terminal" evidence="8">
    <location>
        <begin position="2"/>
        <end position="71"/>
    </location>
</feature>
<comment type="similarity">
    <text evidence="2">Belongs to the RecO family.</text>
</comment>
<keyword evidence="4" id="KW-0227">DNA damage</keyword>
<evidence type="ECO:0000256" key="3">
    <source>
        <dbReference type="ARBA" id="ARBA00021310"/>
    </source>
</evidence>
<dbReference type="PANTHER" id="PTHR33991:SF1">
    <property type="entry name" value="DNA REPAIR PROTEIN RECO"/>
    <property type="match status" value="1"/>
</dbReference>
<reference evidence="9" key="1">
    <citation type="submission" date="2022-12" db="EMBL/GenBank/DDBJ databases">
        <title>Marinomonas 15G1-11 sp. nov, isolated from marine algae.</title>
        <authorList>
            <person name="Butt M."/>
            <person name="Choi D.G."/>
            <person name="Kim J.M."/>
            <person name="Lee J.K."/>
            <person name="Baek J.H."/>
            <person name="Jeon C.O."/>
        </authorList>
    </citation>
    <scope>NUCLEOTIDE SEQUENCE</scope>
    <source>
        <strain evidence="9">15G1-11</strain>
    </source>
</reference>
<keyword evidence="10" id="KW-1185">Reference proteome</keyword>
<proteinExistence type="inferred from homology"/>
<dbReference type="Proteomes" id="UP001149719">
    <property type="component" value="Unassembled WGS sequence"/>
</dbReference>
<evidence type="ECO:0000256" key="4">
    <source>
        <dbReference type="ARBA" id="ARBA00022763"/>
    </source>
</evidence>
<dbReference type="Gene3D" id="1.20.1440.120">
    <property type="entry name" value="Recombination protein O, C-terminal domain"/>
    <property type="match status" value="1"/>
</dbReference>
<evidence type="ECO:0000256" key="2">
    <source>
        <dbReference type="ARBA" id="ARBA00007452"/>
    </source>
</evidence>
<dbReference type="Gene3D" id="2.40.50.140">
    <property type="entry name" value="Nucleic acid-binding proteins"/>
    <property type="match status" value="1"/>
</dbReference>
<organism evidence="9 10">
    <name type="scientific">Marinomonas phaeophyticola</name>
    <dbReference type="NCBI Taxonomy" id="3004091"/>
    <lineage>
        <taxon>Bacteria</taxon>
        <taxon>Pseudomonadati</taxon>
        <taxon>Pseudomonadota</taxon>
        <taxon>Gammaproteobacteria</taxon>
        <taxon>Oceanospirillales</taxon>
        <taxon>Oceanospirillaceae</taxon>
        <taxon>Marinomonas</taxon>
    </lineage>
</organism>
<dbReference type="InterPro" id="IPR042242">
    <property type="entry name" value="RecO_C"/>
</dbReference>
<evidence type="ECO:0000313" key="10">
    <source>
        <dbReference type="Proteomes" id="UP001149719"/>
    </source>
</evidence>
<dbReference type="RefSeq" id="WP_269124633.1">
    <property type="nucleotide sequence ID" value="NZ_JAPUBN010000013.1"/>
</dbReference>
<dbReference type="InterPro" id="IPR022572">
    <property type="entry name" value="DNA_rep/recomb_RecO_N"/>
</dbReference>
<dbReference type="SUPFAM" id="SSF50249">
    <property type="entry name" value="Nucleic acid-binding proteins"/>
    <property type="match status" value="1"/>
</dbReference>
<dbReference type="Pfam" id="PF11967">
    <property type="entry name" value="RecO_N"/>
    <property type="match status" value="1"/>
</dbReference>
<comment type="function">
    <text evidence="1">Involved in DNA repair and RecF pathway recombination.</text>
</comment>
<dbReference type="Pfam" id="PF02565">
    <property type="entry name" value="RecO_C"/>
    <property type="match status" value="1"/>
</dbReference>
<evidence type="ECO:0000256" key="5">
    <source>
        <dbReference type="ARBA" id="ARBA00023172"/>
    </source>
</evidence>
<dbReference type="PANTHER" id="PTHR33991">
    <property type="entry name" value="DNA REPAIR PROTEIN RECO"/>
    <property type="match status" value="1"/>
</dbReference>
<comment type="caution">
    <text evidence="9">The sequence shown here is derived from an EMBL/GenBank/DDBJ whole genome shotgun (WGS) entry which is preliminary data.</text>
</comment>
<dbReference type="InterPro" id="IPR012340">
    <property type="entry name" value="NA-bd_OB-fold"/>
</dbReference>
<dbReference type="EMBL" id="JAPUBN010000013">
    <property type="protein sequence ID" value="MCZ2721675.1"/>
    <property type="molecule type" value="Genomic_DNA"/>
</dbReference>
<name>A0ABT4JTD8_9GAMM</name>
<evidence type="ECO:0000259" key="8">
    <source>
        <dbReference type="Pfam" id="PF11967"/>
    </source>
</evidence>
<protein>
    <recommendedName>
        <fullName evidence="3">DNA repair protein RecO</fullName>
    </recommendedName>
    <alternativeName>
        <fullName evidence="7">Recombination protein O</fullName>
    </alternativeName>
</protein>
<gene>
    <name evidence="9" type="primary">recO</name>
    <name evidence="9" type="ORF">O1D97_08410</name>
</gene>
<evidence type="ECO:0000313" key="9">
    <source>
        <dbReference type="EMBL" id="MCZ2721675.1"/>
    </source>
</evidence>
<evidence type="ECO:0000256" key="1">
    <source>
        <dbReference type="ARBA" id="ARBA00003065"/>
    </source>
</evidence>
<keyword evidence="5" id="KW-0233">DNA recombination</keyword>
<dbReference type="NCBIfam" id="TIGR00613">
    <property type="entry name" value="reco"/>
    <property type="match status" value="1"/>
</dbReference>
<keyword evidence="6" id="KW-0234">DNA repair</keyword>